<name>A0ABS3A6K5_9VIBR</name>
<proteinExistence type="predicted"/>
<keyword evidence="1" id="KW-0805">Transcription regulation</keyword>
<dbReference type="PANTHER" id="PTHR43280">
    <property type="entry name" value="ARAC-FAMILY TRANSCRIPTIONAL REGULATOR"/>
    <property type="match status" value="1"/>
</dbReference>
<gene>
    <name evidence="5" type="ORF">JYA62_17300</name>
</gene>
<dbReference type="InterPro" id="IPR018060">
    <property type="entry name" value="HTH_AraC"/>
</dbReference>
<dbReference type="EMBL" id="JAFHLB010000025">
    <property type="protein sequence ID" value="MBN3579421.1"/>
    <property type="molecule type" value="Genomic_DNA"/>
</dbReference>
<comment type="caution">
    <text evidence="5">The sequence shown here is derived from an EMBL/GenBank/DDBJ whole genome shotgun (WGS) entry which is preliminary data.</text>
</comment>
<dbReference type="Proteomes" id="UP000779070">
    <property type="component" value="Unassembled WGS sequence"/>
</dbReference>
<protein>
    <submittedName>
        <fullName evidence="5">Helix-turn-helix domain-containing protein</fullName>
    </submittedName>
</protein>
<keyword evidence="2" id="KW-0238">DNA-binding</keyword>
<evidence type="ECO:0000313" key="5">
    <source>
        <dbReference type="EMBL" id="MBN3579421.1"/>
    </source>
</evidence>
<evidence type="ECO:0000256" key="2">
    <source>
        <dbReference type="ARBA" id="ARBA00023125"/>
    </source>
</evidence>
<dbReference type="PROSITE" id="PS01124">
    <property type="entry name" value="HTH_ARAC_FAMILY_2"/>
    <property type="match status" value="1"/>
</dbReference>
<dbReference type="SUPFAM" id="SSF51215">
    <property type="entry name" value="Regulatory protein AraC"/>
    <property type="match status" value="1"/>
</dbReference>
<keyword evidence="6" id="KW-1185">Reference proteome</keyword>
<dbReference type="SUPFAM" id="SSF46689">
    <property type="entry name" value="Homeodomain-like"/>
    <property type="match status" value="1"/>
</dbReference>
<dbReference type="SMART" id="SM00342">
    <property type="entry name" value="HTH_ARAC"/>
    <property type="match status" value="1"/>
</dbReference>
<keyword evidence="3" id="KW-0804">Transcription</keyword>
<dbReference type="Pfam" id="PF12833">
    <property type="entry name" value="HTH_18"/>
    <property type="match status" value="1"/>
</dbReference>
<evidence type="ECO:0000256" key="3">
    <source>
        <dbReference type="ARBA" id="ARBA00023163"/>
    </source>
</evidence>
<feature type="domain" description="HTH araC/xylS-type" evidence="4">
    <location>
        <begin position="181"/>
        <end position="279"/>
    </location>
</feature>
<dbReference type="InterPro" id="IPR037923">
    <property type="entry name" value="HTH-like"/>
</dbReference>
<dbReference type="PANTHER" id="PTHR43280:SF32">
    <property type="entry name" value="TRANSCRIPTIONAL REGULATORY PROTEIN"/>
    <property type="match status" value="1"/>
</dbReference>
<dbReference type="RefSeq" id="WP_206371376.1">
    <property type="nucleotide sequence ID" value="NZ_CAWPTM010000098.1"/>
</dbReference>
<organism evidence="5 6">
    <name type="scientific">Vibrio neptunius</name>
    <dbReference type="NCBI Taxonomy" id="170651"/>
    <lineage>
        <taxon>Bacteria</taxon>
        <taxon>Pseudomonadati</taxon>
        <taxon>Pseudomonadota</taxon>
        <taxon>Gammaproteobacteria</taxon>
        <taxon>Vibrionales</taxon>
        <taxon>Vibrionaceae</taxon>
        <taxon>Vibrio</taxon>
    </lineage>
</organism>
<dbReference type="InterPro" id="IPR009057">
    <property type="entry name" value="Homeodomain-like_sf"/>
</dbReference>
<sequence length="285" mass="33386">MNTRTVIPNVQLKLEQPCQAIEISGQQEGPFLEPHRHDYWELVWCQENQGTQSIDFIEYDNRRHRFFTIAPGQVHFSESMGNNVRLLVFASGLIDNQSRGTHLIDQVFRPHSGQPPYIDCHEEALIYLSPLFHMLEEECKRDQELIDLGLISALIEGFLRYLLRYASFKNEQGKLRDPRINQLFALIEQHYRTEKKCAFYADKMALTSKRLNELLKAERGKTLTQLIHERLILEANRDLAHSTKTIKTIGLELGFEDPAYFSRFYRKQRKESPAKFRLRCSNNTT</sequence>
<evidence type="ECO:0000256" key="1">
    <source>
        <dbReference type="ARBA" id="ARBA00023015"/>
    </source>
</evidence>
<accession>A0ABS3A6K5</accession>
<dbReference type="Gene3D" id="1.10.10.60">
    <property type="entry name" value="Homeodomain-like"/>
    <property type="match status" value="1"/>
</dbReference>
<evidence type="ECO:0000259" key="4">
    <source>
        <dbReference type="PROSITE" id="PS01124"/>
    </source>
</evidence>
<reference evidence="5 6" key="1">
    <citation type="submission" date="2021-02" db="EMBL/GenBank/DDBJ databases">
        <title>Draft Genome Sequences of 5 Vibrio neptunius Strains Isolated From of Bivalve Hatcheries.</title>
        <authorList>
            <person name="Galvis F."/>
            <person name="Barja J.L."/>
            <person name="Lemos M.L."/>
            <person name="Balado M."/>
        </authorList>
    </citation>
    <scope>NUCLEOTIDE SEQUENCE [LARGE SCALE GENOMIC DNA]</scope>
    <source>
        <strain evidence="5 6">PP-145.98</strain>
    </source>
</reference>
<evidence type="ECO:0000313" key="6">
    <source>
        <dbReference type="Proteomes" id="UP000779070"/>
    </source>
</evidence>